<dbReference type="InterPro" id="IPR036890">
    <property type="entry name" value="HATPase_C_sf"/>
</dbReference>
<keyword evidence="2" id="KW-1003">Cell membrane</keyword>
<dbReference type="Pfam" id="PF02518">
    <property type="entry name" value="HATPase_c"/>
    <property type="match status" value="1"/>
</dbReference>
<dbReference type="PANTHER" id="PTHR34220">
    <property type="entry name" value="SENSOR HISTIDINE KINASE YPDA"/>
    <property type="match status" value="1"/>
</dbReference>
<dbReference type="GO" id="GO:0000155">
    <property type="term" value="F:phosphorelay sensor kinase activity"/>
    <property type="evidence" value="ECO:0007669"/>
    <property type="project" value="InterPro"/>
</dbReference>
<protein>
    <submittedName>
        <fullName evidence="10">Sensor histidine kinase</fullName>
    </submittedName>
</protein>
<organism evidence="10 11">
    <name type="scientific">Candidatus Pristimantibacillus lignocellulolyticus</name>
    <dbReference type="NCBI Taxonomy" id="2994561"/>
    <lineage>
        <taxon>Bacteria</taxon>
        <taxon>Bacillati</taxon>
        <taxon>Bacillota</taxon>
        <taxon>Bacilli</taxon>
        <taxon>Bacillales</taxon>
        <taxon>Paenibacillaceae</taxon>
        <taxon>Candidatus Pristimantibacillus</taxon>
    </lineage>
</organism>
<dbReference type="PANTHER" id="PTHR34220:SF7">
    <property type="entry name" value="SENSOR HISTIDINE KINASE YPDA"/>
    <property type="match status" value="1"/>
</dbReference>
<feature type="domain" description="HAMP" evidence="9">
    <location>
        <begin position="300"/>
        <end position="352"/>
    </location>
</feature>
<keyword evidence="3" id="KW-0597">Phosphoprotein</keyword>
<accession>A0A9J6ZJG7</accession>
<dbReference type="InterPro" id="IPR050640">
    <property type="entry name" value="Bact_2-comp_sensor_kinase"/>
</dbReference>
<dbReference type="InterPro" id="IPR003594">
    <property type="entry name" value="HATPase_dom"/>
</dbReference>
<name>A0A9J6ZJG7_9BACL</name>
<feature type="transmembrane region" description="Helical" evidence="8">
    <location>
        <begin position="16"/>
        <end position="37"/>
    </location>
</feature>
<keyword evidence="7" id="KW-0175">Coiled coil</keyword>
<dbReference type="EMBL" id="CP097899">
    <property type="protein sequence ID" value="URN96349.1"/>
    <property type="molecule type" value="Genomic_DNA"/>
</dbReference>
<dbReference type="Gene3D" id="6.10.340.10">
    <property type="match status" value="1"/>
</dbReference>
<keyword evidence="4" id="KW-0808">Transferase</keyword>
<dbReference type="SUPFAM" id="SSF55874">
    <property type="entry name" value="ATPase domain of HSP90 chaperone/DNA topoisomerase II/histidine kinase"/>
    <property type="match status" value="1"/>
</dbReference>
<evidence type="ECO:0000256" key="5">
    <source>
        <dbReference type="ARBA" id="ARBA00022777"/>
    </source>
</evidence>
<evidence type="ECO:0000256" key="8">
    <source>
        <dbReference type="SAM" id="Phobius"/>
    </source>
</evidence>
<reference evidence="10" key="1">
    <citation type="submission" date="2022-05" db="EMBL/GenBank/DDBJ databases">
        <title>Novel bacterial taxa in a minimal lignocellulolytic consortium and its capacity to transform plastics disclosed by genome-resolved metagenomics.</title>
        <authorList>
            <person name="Rodriguez C.A.D."/>
            <person name="Diaz-Garcia L."/>
            <person name="Herrera K."/>
            <person name="Tarazona N.A."/>
            <person name="Sproer C."/>
            <person name="Overmann J."/>
            <person name="Jimenez D.J."/>
        </authorList>
    </citation>
    <scope>NUCLEOTIDE SEQUENCE</scope>
    <source>
        <strain evidence="10">MAG5</strain>
    </source>
</reference>
<gene>
    <name evidence="10" type="ORF">NAG76_09085</name>
</gene>
<dbReference type="Gene3D" id="3.30.565.10">
    <property type="entry name" value="Histidine kinase-like ATPase, C-terminal domain"/>
    <property type="match status" value="1"/>
</dbReference>
<evidence type="ECO:0000256" key="4">
    <source>
        <dbReference type="ARBA" id="ARBA00022679"/>
    </source>
</evidence>
<feature type="coiled-coil region" evidence="7">
    <location>
        <begin position="40"/>
        <end position="67"/>
    </location>
</feature>
<dbReference type="CDD" id="cd06225">
    <property type="entry name" value="HAMP"/>
    <property type="match status" value="1"/>
</dbReference>
<dbReference type="InterPro" id="IPR010559">
    <property type="entry name" value="Sig_transdc_His_kin_internal"/>
</dbReference>
<dbReference type="SUPFAM" id="SSF158472">
    <property type="entry name" value="HAMP domain-like"/>
    <property type="match status" value="1"/>
</dbReference>
<dbReference type="KEGG" id="plig:NAG76_09085"/>
<evidence type="ECO:0000256" key="7">
    <source>
        <dbReference type="SAM" id="Coils"/>
    </source>
</evidence>
<evidence type="ECO:0000313" key="11">
    <source>
        <dbReference type="Proteomes" id="UP001056756"/>
    </source>
</evidence>
<sequence length="576" mass="66679">MRRFHINNLKLRNKLVLIYILCVFIPILFANVVFYNVTTNNIKNQKAVDAEIALEQLKNELKVVIEDAAGIAYLYYIDPVLNNHLNTKYNSYDQYIESLASIKSIFNRSDKEYQTISSALIMTNNTSILSSGNIVLMDEDILRSQWYVEFSENVNSYSYFYVTEKSISIIQNLDYEQTGTFEHLIKIDLNMEYVKQLMDLSNFQGNVYFANDENNVHYSTDPELVLTEGPVVLSEIKQPEKALTFLKTYTNNRYLGGWSLFGVIDEEKILSEVRQSAQFIVILAIINFVVPTIIITMISSSIHTRVKKVLNHMKKVKGKNFEQIPYDSARDEIGELSVEFNRMIDRIDNLINDVYVADIQKKDLEIRQRQAQLHALHSQINPHFLFNALETIRMRSLMKGESETARTIQNMGKIFRKSISWKRSFVTISEEIELIESFLEIQKYRFGDKLQFQITVEDALKEQIIPKMTFLPFVENASIHGIESNPGIGLITIQIAHEAQYIVFVISDNGMGMTEQKLNELETYFSDDEQMGDNVGMKNVFTRLRIVYGDEFTYKMESEEGSGTRIMLKLPMKEIE</sequence>
<evidence type="ECO:0000259" key="9">
    <source>
        <dbReference type="SMART" id="SM00304"/>
    </source>
</evidence>
<evidence type="ECO:0000256" key="1">
    <source>
        <dbReference type="ARBA" id="ARBA00004651"/>
    </source>
</evidence>
<dbReference type="Pfam" id="PF00672">
    <property type="entry name" value="HAMP"/>
    <property type="match status" value="1"/>
</dbReference>
<evidence type="ECO:0000313" key="10">
    <source>
        <dbReference type="EMBL" id="URN96349.1"/>
    </source>
</evidence>
<comment type="subcellular location">
    <subcellularLocation>
        <location evidence="1">Cell membrane</location>
        <topology evidence="1">Multi-pass membrane protein</topology>
    </subcellularLocation>
</comment>
<feature type="transmembrane region" description="Helical" evidence="8">
    <location>
        <begin position="279"/>
        <end position="298"/>
    </location>
</feature>
<dbReference type="Pfam" id="PF06580">
    <property type="entry name" value="His_kinase"/>
    <property type="match status" value="1"/>
</dbReference>
<dbReference type="GO" id="GO:0005886">
    <property type="term" value="C:plasma membrane"/>
    <property type="evidence" value="ECO:0007669"/>
    <property type="project" value="UniProtKB-SubCell"/>
</dbReference>
<dbReference type="AlphaFoldDB" id="A0A9J6ZJG7"/>
<keyword evidence="5 10" id="KW-0418">Kinase</keyword>
<keyword evidence="8" id="KW-1133">Transmembrane helix</keyword>
<dbReference type="SMART" id="SM00304">
    <property type="entry name" value="HAMP"/>
    <property type="match status" value="1"/>
</dbReference>
<proteinExistence type="predicted"/>
<dbReference type="InterPro" id="IPR003660">
    <property type="entry name" value="HAMP_dom"/>
</dbReference>
<evidence type="ECO:0000256" key="2">
    <source>
        <dbReference type="ARBA" id="ARBA00022475"/>
    </source>
</evidence>
<keyword evidence="8" id="KW-0812">Transmembrane</keyword>
<evidence type="ECO:0000256" key="6">
    <source>
        <dbReference type="ARBA" id="ARBA00023136"/>
    </source>
</evidence>
<keyword evidence="6 8" id="KW-0472">Membrane</keyword>
<evidence type="ECO:0000256" key="3">
    <source>
        <dbReference type="ARBA" id="ARBA00022553"/>
    </source>
</evidence>
<dbReference type="Proteomes" id="UP001056756">
    <property type="component" value="Chromosome"/>
</dbReference>